<evidence type="ECO:0000313" key="5">
    <source>
        <dbReference type="EMBL" id="UOO90216.1"/>
    </source>
</evidence>
<dbReference type="InterPro" id="IPR027283">
    <property type="entry name" value="YerD"/>
</dbReference>
<proteinExistence type="inferred from homology"/>
<dbReference type="RefSeq" id="WP_082625587.1">
    <property type="nucleotide sequence ID" value="NZ_CABKVG010000008.1"/>
</dbReference>
<dbReference type="PANTHER" id="PTHR43819">
    <property type="entry name" value="ARCHAEAL-TYPE GLUTAMATE SYNTHASE [NADPH]"/>
    <property type="match status" value="1"/>
</dbReference>
<evidence type="ECO:0000256" key="1">
    <source>
        <dbReference type="ARBA" id="ARBA00009716"/>
    </source>
</evidence>
<dbReference type="InterPro" id="IPR013785">
    <property type="entry name" value="Aldolase_TIM"/>
</dbReference>
<reference evidence="5 6" key="1">
    <citation type="journal article" date="2022" name="Res Sq">
        <title>Evolution of multicellular longitudinally dividing oral cavity symbionts (Neisseriaceae).</title>
        <authorList>
            <person name="Nyongesa S."/>
            <person name="Weber P."/>
            <person name="Bernet E."/>
            <person name="Pullido F."/>
            <person name="Nieckarz M."/>
            <person name="Delaby M."/>
            <person name="Nieves C."/>
            <person name="Viehboeck T."/>
            <person name="Krause N."/>
            <person name="Rivera-Millot A."/>
            <person name="Nakamura A."/>
            <person name="Vischer N."/>
            <person name="VanNieuwenhze M."/>
            <person name="Brun Y."/>
            <person name="Cava F."/>
            <person name="Bulgheresi S."/>
            <person name="Veyrier F."/>
        </authorList>
    </citation>
    <scope>NUCLEOTIDE SEQUENCE [LARGE SCALE GENOMIC DNA]</scope>
    <source>
        <strain evidence="5 6">SN4</strain>
    </source>
</reference>
<keyword evidence="3" id="KW-1133">Transmembrane helix</keyword>
<dbReference type="Pfam" id="PF01645">
    <property type="entry name" value="Glu_synthase"/>
    <property type="match status" value="1"/>
</dbReference>
<protein>
    <submittedName>
        <fullName evidence="5">FMN-binding glutamate synthase family protein</fullName>
    </submittedName>
</protein>
<evidence type="ECO:0000256" key="3">
    <source>
        <dbReference type="SAM" id="Phobius"/>
    </source>
</evidence>
<dbReference type="Gene3D" id="3.20.20.70">
    <property type="entry name" value="Aldolase class I"/>
    <property type="match status" value="1"/>
</dbReference>
<dbReference type="EMBL" id="CP091511">
    <property type="protein sequence ID" value="UOO90216.1"/>
    <property type="molecule type" value="Genomic_DNA"/>
</dbReference>
<keyword evidence="3" id="KW-0812">Transmembrane</keyword>
<evidence type="ECO:0000256" key="2">
    <source>
        <dbReference type="PIRNR" id="PIRNR006429"/>
    </source>
</evidence>
<evidence type="ECO:0000259" key="4">
    <source>
        <dbReference type="Pfam" id="PF01645"/>
    </source>
</evidence>
<dbReference type="Proteomes" id="UP000832011">
    <property type="component" value="Chromosome"/>
</dbReference>
<sequence length="562" mass="62043">MSTASSTPRQNHRWLGKPSLSSAIRFGVWIVSIVYVVLYLIHSGLLDFFLSEGTQNVVFVIALLAALLGAYDVKQSKHSVLRNYPVIGHFRWLFEGIRPEIRQYLIEADDEALPFTRSQRSLVYQRSKSVSADKPFGTIVDVYQTGYEFMVHSITPAKHPNPDDFRIQIGNEQCTQPYSASVFNISAMSFGSLSANAILALNKGAARGRFYHDTGEGSISPYHLQGGGDLVWELGSGYFGCRTDTGEFDPEKFAKQAVLPNVKMIEIKMSQGAKPGHGGILPKEKITEQIAQVRGVPRDRDCVSPAAHSAFSTPLEMMAFIRQLRELSGGKPVGFKLCIGQPWEFMGIVKAMLQTDTYPDYIVVDGAEGGTGAAPIEFTDHLGTPLREGLLFVHNTLVGAGIRDKVKVGASGKIVSAFDIARTVALGADWVNSARGFMFALGCIQSQSCHTNRCPTGVATQDENRQKALVVGDKSERVFHFHHNTLKALADMIAAAGLTHPEQIHPEHLVVRISEIEIKNYRQMHYYMRPSELLSGQTKSPFYARMWELASAESFQAQPHAH</sequence>
<dbReference type="CDD" id="cd02808">
    <property type="entry name" value="GltS_FMN"/>
    <property type="match status" value="1"/>
</dbReference>
<dbReference type="SUPFAM" id="SSF51395">
    <property type="entry name" value="FMN-linked oxidoreductases"/>
    <property type="match status" value="1"/>
</dbReference>
<dbReference type="PIRSF" id="PIRSF500060">
    <property type="entry name" value="UCP500060"/>
    <property type="match status" value="1"/>
</dbReference>
<gene>
    <name evidence="5" type="ORF">LVJ82_04305</name>
</gene>
<dbReference type="PIRSF" id="PIRSF006429">
    <property type="entry name" value="GOGAT_lg_2"/>
    <property type="match status" value="1"/>
</dbReference>
<keyword evidence="3" id="KW-0472">Membrane</keyword>
<dbReference type="InterPro" id="IPR024188">
    <property type="entry name" value="GltB"/>
</dbReference>
<comment type="similarity">
    <text evidence="1 2">Belongs to the glutamate synthase family.</text>
</comment>
<keyword evidence="6" id="KW-1185">Reference proteome</keyword>
<accession>A0ABY4E4B3</accession>
<dbReference type="PANTHER" id="PTHR43819:SF1">
    <property type="entry name" value="ARCHAEAL-TYPE GLUTAMATE SYNTHASE [NADPH]"/>
    <property type="match status" value="1"/>
</dbReference>
<feature type="transmembrane region" description="Helical" evidence="3">
    <location>
        <begin position="20"/>
        <end position="41"/>
    </location>
</feature>
<evidence type="ECO:0000313" key="6">
    <source>
        <dbReference type="Proteomes" id="UP000832011"/>
    </source>
</evidence>
<organism evidence="5 6">
    <name type="scientific">Vitreoscilla massiliensis</name>
    <dbReference type="NCBI Taxonomy" id="1689272"/>
    <lineage>
        <taxon>Bacteria</taxon>
        <taxon>Pseudomonadati</taxon>
        <taxon>Pseudomonadota</taxon>
        <taxon>Betaproteobacteria</taxon>
        <taxon>Neisseriales</taxon>
        <taxon>Neisseriaceae</taxon>
        <taxon>Vitreoscilla</taxon>
    </lineage>
</organism>
<dbReference type="InterPro" id="IPR002932">
    <property type="entry name" value="Glu_synthdom"/>
</dbReference>
<name>A0ABY4E4B3_9NEIS</name>
<feature type="domain" description="Glutamate synthase" evidence="4">
    <location>
        <begin position="171"/>
        <end position="498"/>
    </location>
</feature>